<evidence type="ECO:0000256" key="3">
    <source>
        <dbReference type="ARBA" id="ARBA00022723"/>
    </source>
</evidence>
<feature type="non-terminal residue" evidence="8">
    <location>
        <position position="79"/>
    </location>
</feature>
<proteinExistence type="inferred from homology"/>
<dbReference type="PANTHER" id="PTHR23426">
    <property type="entry name" value="FERREDOXIN/ADRENODOXIN"/>
    <property type="match status" value="1"/>
</dbReference>
<dbReference type="InterPro" id="IPR036010">
    <property type="entry name" value="2Fe-2S_ferredoxin-like_sf"/>
</dbReference>
<name>A0A383DJY3_9ZZZZ</name>
<dbReference type="SUPFAM" id="SSF54292">
    <property type="entry name" value="2Fe-2S ferredoxin-like"/>
    <property type="match status" value="1"/>
</dbReference>
<dbReference type="Pfam" id="PF00111">
    <property type="entry name" value="Fer2"/>
    <property type="match status" value="1"/>
</dbReference>
<keyword evidence="5" id="KW-0411">Iron-sulfur</keyword>
<evidence type="ECO:0000259" key="7">
    <source>
        <dbReference type="Pfam" id="PF00111"/>
    </source>
</evidence>
<dbReference type="AlphaFoldDB" id="A0A383DJY3"/>
<keyword evidence="2" id="KW-0001">2Fe-2S</keyword>
<dbReference type="GO" id="GO:0009055">
    <property type="term" value="F:electron transfer activity"/>
    <property type="evidence" value="ECO:0007669"/>
    <property type="project" value="TreeGrafter"/>
</dbReference>
<dbReference type="InterPro" id="IPR012675">
    <property type="entry name" value="Beta-grasp_dom_sf"/>
</dbReference>
<dbReference type="EMBL" id="UINC01217858">
    <property type="protein sequence ID" value="SVE44639.1"/>
    <property type="molecule type" value="Genomic_DNA"/>
</dbReference>
<dbReference type="GO" id="GO:0051537">
    <property type="term" value="F:2 iron, 2 sulfur cluster binding"/>
    <property type="evidence" value="ECO:0007669"/>
    <property type="project" value="UniProtKB-KW"/>
</dbReference>
<dbReference type="CDD" id="cd00207">
    <property type="entry name" value="fer2"/>
    <property type="match status" value="1"/>
</dbReference>
<keyword evidence="3" id="KW-0479">Metal-binding</keyword>
<dbReference type="InterPro" id="IPR001055">
    <property type="entry name" value="Adrenodoxin-like"/>
</dbReference>
<organism evidence="8">
    <name type="scientific">marine metagenome</name>
    <dbReference type="NCBI Taxonomy" id="408172"/>
    <lineage>
        <taxon>unclassified sequences</taxon>
        <taxon>metagenomes</taxon>
        <taxon>ecological metagenomes</taxon>
    </lineage>
</organism>
<sequence length="79" mass="8773">MGKIIINVTDRKNKKHILEGQKGQTLMQLIDKSELANPYGICGGEPMCGTCHVYVEKKWLGQLNPKTSEEDLAIDNASE</sequence>
<evidence type="ECO:0000313" key="8">
    <source>
        <dbReference type="EMBL" id="SVE44639.1"/>
    </source>
</evidence>
<comment type="similarity">
    <text evidence="1">Belongs to the adrenodoxin/putidaredoxin family.</text>
</comment>
<dbReference type="GO" id="GO:0140647">
    <property type="term" value="P:P450-containing electron transport chain"/>
    <property type="evidence" value="ECO:0007669"/>
    <property type="project" value="InterPro"/>
</dbReference>
<dbReference type="GO" id="GO:0005739">
    <property type="term" value="C:mitochondrion"/>
    <property type="evidence" value="ECO:0007669"/>
    <property type="project" value="TreeGrafter"/>
</dbReference>
<evidence type="ECO:0000256" key="1">
    <source>
        <dbReference type="ARBA" id="ARBA00010914"/>
    </source>
</evidence>
<dbReference type="Gene3D" id="3.10.20.30">
    <property type="match status" value="1"/>
</dbReference>
<dbReference type="PANTHER" id="PTHR23426:SF65">
    <property type="entry name" value="FERREDOXIN-2, MITOCHONDRIAL"/>
    <property type="match status" value="1"/>
</dbReference>
<protein>
    <recommendedName>
        <fullName evidence="7">2Fe-2S ferredoxin-type domain-containing protein</fullName>
    </recommendedName>
</protein>
<dbReference type="GO" id="GO:0046872">
    <property type="term" value="F:metal ion binding"/>
    <property type="evidence" value="ECO:0007669"/>
    <property type="project" value="UniProtKB-KW"/>
</dbReference>
<evidence type="ECO:0000256" key="2">
    <source>
        <dbReference type="ARBA" id="ARBA00022714"/>
    </source>
</evidence>
<gene>
    <name evidence="8" type="ORF">METZ01_LOCUS497493</name>
</gene>
<keyword evidence="4" id="KW-0408">Iron</keyword>
<comment type="cofactor">
    <cofactor evidence="6">
        <name>[2Fe-2S] cluster</name>
        <dbReference type="ChEBI" id="CHEBI:190135"/>
    </cofactor>
</comment>
<feature type="domain" description="2Fe-2S ferredoxin-type" evidence="7">
    <location>
        <begin position="14"/>
        <end position="71"/>
    </location>
</feature>
<evidence type="ECO:0000256" key="5">
    <source>
        <dbReference type="ARBA" id="ARBA00023014"/>
    </source>
</evidence>
<dbReference type="InterPro" id="IPR001041">
    <property type="entry name" value="2Fe-2S_ferredoxin-type"/>
</dbReference>
<accession>A0A383DJY3</accession>
<evidence type="ECO:0000256" key="4">
    <source>
        <dbReference type="ARBA" id="ARBA00023004"/>
    </source>
</evidence>
<evidence type="ECO:0000256" key="6">
    <source>
        <dbReference type="ARBA" id="ARBA00034078"/>
    </source>
</evidence>
<reference evidence="8" key="1">
    <citation type="submission" date="2018-05" db="EMBL/GenBank/DDBJ databases">
        <authorList>
            <person name="Lanie J.A."/>
            <person name="Ng W.-L."/>
            <person name="Kazmierczak K.M."/>
            <person name="Andrzejewski T.M."/>
            <person name="Davidsen T.M."/>
            <person name="Wayne K.J."/>
            <person name="Tettelin H."/>
            <person name="Glass J.I."/>
            <person name="Rusch D."/>
            <person name="Podicherti R."/>
            <person name="Tsui H.-C.T."/>
            <person name="Winkler M.E."/>
        </authorList>
    </citation>
    <scope>NUCLEOTIDE SEQUENCE</scope>
</reference>